<evidence type="ECO:0000313" key="2">
    <source>
        <dbReference type="EMBL" id="KAF2661171.1"/>
    </source>
</evidence>
<feature type="compositionally biased region" description="Basic and acidic residues" evidence="1">
    <location>
        <begin position="339"/>
        <end position="349"/>
    </location>
</feature>
<reference evidence="2" key="1">
    <citation type="journal article" date="2020" name="Stud. Mycol.">
        <title>101 Dothideomycetes genomes: a test case for predicting lifestyles and emergence of pathogens.</title>
        <authorList>
            <person name="Haridas S."/>
            <person name="Albert R."/>
            <person name="Binder M."/>
            <person name="Bloem J."/>
            <person name="Labutti K."/>
            <person name="Salamov A."/>
            <person name="Andreopoulos B."/>
            <person name="Baker S."/>
            <person name="Barry K."/>
            <person name="Bills G."/>
            <person name="Bluhm B."/>
            <person name="Cannon C."/>
            <person name="Castanera R."/>
            <person name="Culley D."/>
            <person name="Daum C."/>
            <person name="Ezra D."/>
            <person name="Gonzalez J."/>
            <person name="Henrissat B."/>
            <person name="Kuo A."/>
            <person name="Liang C."/>
            <person name="Lipzen A."/>
            <person name="Lutzoni F."/>
            <person name="Magnuson J."/>
            <person name="Mondo S."/>
            <person name="Nolan M."/>
            <person name="Ohm R."/>
            <person name="Pangilinan J."/>
            <person name="Park H.-J."/>
            <person name="Ramirez L."/>
            <person name="Alfaro M."/>
            <person name="Sun H."/>
            <person name="Tritt A."/>
            <person name="Yoshinaga Y."/>
            <person name="Zwiers L.-H."/>
            <person name="Turgeon B."/>
            <person name="Goodwin S."/>
            <person name="Spatafora J."/>
            <person name="Crous P."/>
            <person name="Grigoriev I."/>
        </authorList>
    </citation>
    <scope>NUCLEOTIDE SEQUENCE</scope>
    <source>
        <strain evidence="2">CBS 122681</strain>
    </source>
</reference>
<accession>A0A6A6TPB8</accession>
<dbReference type="OrthoDB" id="3781356at2759"/>
<sequence>MDGASIQYAEGKDWQDIMMNRSRLKMHELIERLGLRAKWSSNKRGKTNFDSPLVKELVTDMTNVVATLPKENDELIAFLATRESLKEDVDLLLHKHGSAIWGRMGDREHLVSVGEPEVETFYYPRDLYFEDEEDRELIRMLLHWWIGLKACNVILARQRLDRERRKKEERLRSREDHGSPREPNPTVLIAPATRLEPAIDAASAKAEQLPLPFTQPSRQVQTLQALRLDTSYSNPISPISGTPLHSAESPSISAHGPGNASFHDFTTREMYGSRRPSALSQTVPMHGGPEVRHASTPPLPSLHQLSSELGCLVSNFLEDGTAADLRAQHTPSPAPQQFARDESSRDASVRRELDPETLLAFRSYIYPGESGPKWDEDVLLRRLETVWRDNIRTGHDLRLGDAAHFVVRDRAFLTWIELRRHLADLDRADKRWRQEGNLAEGMEARIAQHKTLMSASRDLVRNWEDIGQGVTFAWAPEGLTADDLLLQAFKQLAGDSGGSELQWVNMNVNETIRWLKGHLEQFAQDEAENEESLLYVRA</sequence>
<dbReference type="Proteomes" id="UP000799324">
    <property type="component" value="Unassembled WGS sequence"/>
</dbReference>
<feature type="compositionally biased region" description="Basic and acidic residues" evidence="1">
    <location>
        <begin position="164"/>
        <end position="180"/>
    </location>
</feature>
<evidence type="ECO:0000256" key="1">
    <source>
        <dbReference type="SAM" id="MobiDB-lite"/>
    </source>
</evidence>
<dbReference type="EMBL" id="MU004295">
    <property type="protein sequence ID" value="KAF2661171.1"/>
    <property type="molecule type" value="Genomic_DNA"/>
</dbReference>
<evidence type="ECO:0000313" key="3">
    <source>
        <dbReference type="Proteomes" id="UP000799324"/>
    </source>
</evidence>
<protein>
    <submittedName>
        <fullName evidence="2">Uncharacterized protein</fullName>
    </submittedName>
</protein>
<feature type="region of interest" description="Disordered" evidence="1">
    <location>
        <begin position="326"/>
        <end position="349"/>
    </location>
</feature>
<proteinExistence type="predicted"/>
<organism evidence="2 3">
    <name type="scientific">Lophiostoma macrostomum CBS 122681</name>
    <dbReference type="NCBI Taxonomy" id="1314788"/>
    <lineage>
        <taxon>Eukaryota</taxon>
        <taxon>Fungi</taxon>
        <taxon>Dikarya</taxon>
        <taxon>Ascomycota</taxon>
        <taxon>Pezizomycotina</taxon>
        <taxon>Dothideomycetes</taxon>
        <taxon>Pleosporomycetidae</taxon>
        <taxon>Pleosporales</taxon>
        <taxon>Lophiostomataceae</taxon>
        <taxon>Lophiostoma</taxon>
    </lineage>
</organism>
<dbReference type="AlphaFoldDB" id="A0A6A6TPB8"/>
<name>A0A6A6TPB8_9PLEO</name>
<feature type="region of interest" description="Disordered" evidence="1">
    <location>
        <begin position="164"/>
        <end position="188"/>
    </location>
</feature>
<keyword evidence="3" id="KW-1185">Reference proteome</keyword>
<gene>
    <name evidence="2" type="ORF">K491DRAFT_587669</name>
</gene>